<gene>
    <name evidence="1" type="ORF">MKW98_006602</name>
</gene>
<keyword evidence="2" id="KW-1185">Reference proteome</keyword>
<sequence>MQNEFLMDLNGDLIFGKNEGFKTGTGLFMSFSANCQRQEGPWNQYQQKITVQYQNLWIIKVSVGAVIIRCERR</sequence>
<dbReference type="AlphaFoldDB" id="A0AAD4T6Z0"/>
<protein>
    <submittedName>
        <fullName evidence="1">Uncharacterized protein</fullName>
    </submittedName>
</protein>
<reference evidence="1" key="1">
    <citation type="submission" date="2022-04" db="EMBL/GenBank/DDBJ databases">
        <title>A functionally conserved STORR gene fusion in Papaver species that diverged 16.8 million years ago.</title>
        <authorList>
            <person name="Catania T."/>
        </authorList>
    </citation>
    <scope>NUCLEOTIDE SEQUENCE</scope>
    <source>
        <strain evidence="1">S-188037</strain>
    </source>
</reference>
<name>A0AAD4T6Z0_9MAGN</name>
<dbReference type="Proteomes" id="UP001202328">
    <property type="component" value="Unassembled WGS sequence"/>
</dbReference>
<organism evidence="1 2">
    <name type="scientific">Papaver atlanticum</name>
    <dbReference type="NCBI Taxonomy" id="357466"/>
    <lineage>
        <taxon>Eukaryota</taxon>
        <taxon>Viridiplantae</taxon>
        <taxon>Streptophyta</taxon>
        <taxon>Embryophyta</taxon>
        <taxon>Tracheophyta</taxon>
        <taxon>Spermatophyta</taxon>
        <taxon>Magnoliopsida</taxon>
        <taxon>Ranunculales</taxon>
        <taxon>Papaveraceae</taxon>
        <taxon>Papaveroideae</taxon>
        <taxon>Papaver</taxon>
    </lineage>
</organism>
<comment type="caution">
    <text evidence="1">The sequence shown here is derived from an EMBL/GenBank/DDBJ whole genome shotgun (WGS) entry which is preliminary data.</text>
</comment>
<accession>A0AAD4T6Z0</accession>
<dbReference type="EMBL" id="JAJJMB010004055">
    <property type="protein sequence ID" value="KAI3944441.1"/>
    <property type="molecule type" value="Genomic_DNA"/>
</dbReference>
<evidence type="ECO:0000313" key="1">
    <source>
        <dbReference type="EMBL" id="KAI3944441.1"/>
    </source>
</evidence>
<evidence type="ECO:0000313" key="2">
    <source>
        <dbReference type="Proteomes" id="UP001202328"/>
    </source>
</evidence>
<proteinExistence type="predicted"/>